<proteinExistence type="inferred from homology"/>
<sequence length="481" mass="51972">MELGGHVNGLLSHQRGQKPEPSLPLGSSRKQRNQDVRQPAMTTTLTFAVQRRDPELVVPAAPTPREIKRLSDIDDQDTLRAHVPTVFFYRGGRRRAADSPAAVIRRALGVALVPYYPLAGRLREVEARKLVVDCTGEGVLFVEADADVRLAELEAAGLKPPFPYMDQLLYDVEGSSGVVGCPLLLIQVTRLLCGGFVFALRLNHTICDAPGIGQFISAVADLARGLPSPTVAPAWSRELLAARNPPRPSFPHHEYDAATPTLPGDMVPRTRRTFTFTRADIAAIKAGLPPHLRDNTTTFEALAAAIWRARAAALDLPAEDELRLAFVANFRRVRELELPAGYYGNACVAVMAVTTAGALRDGELAGAVELVREAKAAVTAEYVRSTADFLVLHSRPSVAPAGNLLFVSDSRHAGFHRVDFGWGEPVYGGPVHTQPGTVLLISVRNGDGEDELVVPIMLPQLAMDRFASEIEMLVKGGSGSN</sequence>
<dbReference type="PANTHER" id="PTHR31147">
    <property type="entry name" value="ACYL TRANSFERASE 4"/>
    <property type="match status" value="1"/>
</dbReference>
<dbReference type="Gene3D" id="3.30.559.10">
    <property type="entry name" value="Chloramphenicol acetyltransferase-like domain"/>
    <property type="match status" value="2"/>
</dbReference>
<accession>A0ABC8WI73</accession>
<evidence type="ECO:0000256" key="1">
    <source>
        <dbReference type="ARBA" id="ARBA00009861"/>
    </source>
</evidence>
<evidence type="ECO:0000313" key="5">
    <source>
        <dbReference type="Proteomes" id="UP001497457"/>
    </source>
</evidence>
<comment type="similarity">
    <text evidence="1">Belongs to the plant acyltransferase family.</text>
</comment>
<protein>
    <submittedName>
        <fullName evidence="4">Uncharacterized protein</fullName>
    </submittedName>
</protein>
<dbReference type="EMBL" id="OZ075122">
    <property type="protein sequence ID" value="CAL4910410.1"/>
    <property type="molecule type" value="Genomic_DNA"/>
</dbReference>
<dbReference type="Proteomes" id="UP001497457">
    <property type="component" value="Chromosome 12b"/>
</dbReference>
<reference evidence="4" key="1">
    <citation type="submission" date="2024-10" db="EMBL/GenBank/DDBJ databases">
        <authorList>
            <person name="Ryan C."/>
        </authorList>
    </citation>
    <scope>NUCLEOTIDE SEQUENCE [LARGE SCALE GENOMIC DNA]</scope>
</reference>
<dbReference type="GO" id="GO:0016747">
    <property type="term" value="F:acyltransferase activity, transferring groups other than amino-acyl groups"/>
    <property type="evidence" value="ECO:0007669"/>
    <property type="project" value="UniProtKB-ARBA"/>
</dbReference>
<organism evidence="4 5">
    <name type="scientific">Urochloa decumbens</name>
    <dbReference type="NCBI Taxonomy" id="240449"/>
    <lineage>
        <taxon>Eukaryota</taxon>
        <taxon>Viridiplantae</taxon>
        <taxon>Streptophyta</taxon>
        <taxon>Embryophyta</taxon>
        <taxon>Tracheophyta</taxon>
        <taxon>Spermatophyta</taxon>
        <taxon>Magnoliopsida</taxon>
        <taxon>Liliopsida</taxon>
        <taxon>Poales</taxon>
        <taxon>Poaceae</taxon>
        <taxon>PACMAD clade</taxon>
        <taxon>Panicoideae</taxon>
        <taxon>Panicodae</taxon>
        <taxon>Paniceae</taxon>
        <taxon>Melinidinae</taxon>
        <taxon>Urochloa</taxon>
    </lineage>
</organism>
<evidence type="ECO:0000256" key="2">
    <source>
        <dbReference type="ARBA" id="ARBA00022679"/>
    </source>
</evidence>
<dbReference type="AlphaFoldDB" id="A0ABC8WI73"/>
<name>A0ABC8WI73_9POAL</name>
<dbReference type="PANTHER" id="PTHR31147:SF66">
    <property type="entry name" value="OS05G0315700 PROTEIN"/>
    <property type="match status" value="1"/>
</dbReference>
<keyword evidence="2" id="KW-0808">Transferase</keyword>
<feature type="region of interest" description="Disordered" evidence="3">
    <location>
        <begin position="1"/>
        <end position="38"/>
    </location>
</feature>
<evidence type="ECO:0000256" key="3">
    <source>
        <dbReference type="SAM" id="MobiDB-lite"/>
    </source>
</evidence>
<dbReference type="Pfam" id="PF02458">
    <property type="entry name" value="Transferase"/>
    <property type="match status" value="1"/>
</dbReference>
<evidence type="ECO:0000313" key="4">
    <source>
        <dbReference type="EMBL" id="CAL4910410.1"/>
    </source>
</evidence>
<keyword evidence="5" id="KW-1185">Reference proteome</keyword>
<dbReference type="InterPro" id="IPR023213">
    <property type="entry name" value="CAT-like_dom_sf"/>
</dbReference>
<dbReference type="InterPro" id="IPR050898">
    <property type="entry name" value="Plant_acyltransferase"/>
</dbReference>
<gene>
    <name evidence="4" type="ORF">URODEC1_LOCUS14340</name>
</gene>